<name>A0ABQ9MM05_HEVBR</name>
<keyword evidence="1" id="KW-1133">Transmembrane helix</keyword>
<comment type="caution">
    <text evidence="2">The sequence shown here is derived from an EMBL/GenBank/DDBJ whole genome shotgun (WGS) entry which is preliminary data.</text>
</comment>
<sequence length="103" mass="11946">MPRDLKLPDYAPAPLSLSTIFSVFGISSLVVVSFVWILSGRSRETTKIDRLLMCWWAFTGLTQMILDGYFVFSPEFYKEKTSFYLAEVCEYVCVFFFCCIKFS</sequence>
<protein>
    <recommendedName>
        <fullName evidence="4">EXPERA domain-containing protein</fullName>
    </recommendedName>
</protein>
<dbReference type="EMBL" id="JARPOI010000005">
    <property type="protein sequence ID" value="KAJ9180492.1"/>
    <property type="molecule type" value="Genomic_DNA"/>
</dbReference>
<organism evidence="2 3">
    <name type="scientific">Hevea brasiliensis</name>
    <name type="common">Para rubber tree</name>
    <name type="synonym">Siphonia brasiliensis</name>
    <dbReference type="NCBI Taxonomy" id="3981"/>
    <lineage>
        <taxon>Eukaryota</taxon>
        <taxon>Viridiplantae</taxon>
        <taxon>Streptophyta</taxon>
        <taxon>Embryophyta</taxon>
        <taxon>Tracheophyta</taxon>
        <taxon>Spermatophyta</taxon>
        <taxon>Magnoliopsida</taxon>
        <taxon>eudicotyledons</taxon>
        <taxon>Gunneridae</taxon>
        <taxon>Pentapetalae</taxon>
        <taxon>rosids</taxon>
        <taxon>fabids</taxon>
        <taxon>Malpighiales</taxon>
        <taxon>Euphorbiaceae</taxon>
        <taxon>Crotonoideae</taxon>
        <taxon>Micrandreae</taxon>
        <taxon>Hevea</taxon>
    </lineage>
</organism>
<evidence type="ECO:0008006" key="4">
    <source>
        <dbReference type="Google" id="ProtNLM"/>
    </source>
</evidence>
<keyword evidence="1" id="KW-0812">Transmembrane</keyword>
<dbReference type="InterPro" id="IPR007905">
    <property type="entry name" value="EBP"/>
</dbReference>
<evidence type="ECO:0000256" key="1">
    <source>
        <dbReference type="SAM" id="Phobius"/>
    </source>
</evidence>
<reference evidence="2" key="1">
    <citation type="journal article" date="2023" name="Plant Biotechnol. J.">
        <title>Chromosome-level wild Hevea brasiliensis genome provides new tools for genomic-assisted breeding and valuable loci to elevate rubber yield.</title>
        <authorList>
            <person name="Cheng H."/>
            <person name="Song X."/>
            <person name="Hu Y."/>
            <person name="Wu T."/>
            <person name="Yang Q."/>
            <person name="An Z."/>
            <person name="Feng S."/>
            <person name="Deng Z."/>
            <person name="Wu W."/>
            <person name="Zeng X."/>
            <person name="Tu M."/>
            <person name="Wang X."/>
            <person name="Huang H."/>
        </authorList>
    </citation>
    <scope>NUCLEOTIDE SEQUENCE</scope>
    <source>
        <strain evidence="2">MT/VB/25A 57/8</strain>
    </source>
</reference>
<feature type="transmembrane region" description="Helical" evidence="1">
    <location>
        <begin position="83"/>
        <end position="102"/>
    </location>
</feature>
<evidence type="ECO:0000313" key="2">
    <source>
        <dbReference type="EMBL" id="KAJ9180492.1"/>
    </source>
</evidence>
<feature type="transmembrane region" description="Helical" evidence="1">
    <location>
        <begin position="51"/>
        <end position="71"/>
    </location>
</feature>
<accession>A0ABQ9MM05</accession>
<feature type="transmembrane region" description="Helical" evidence="1">
    <location>
        <begin position="20"/>
        <end position="39"/>
    </location>
</feature>
<keyword evidence="3" id="KW-1185">Reference proteome</keyword>
<dbReference type="Proteomes" id="UP001174677">
    <property type="component" value="Chromosome 5"/>
</dbReference>
<keyword evidence="1" id="KW-0472">Membrane</keyword>
<proteinExistence type="predicted"/>
<gene>
    <name evidence="2" type="ORF">P3X46_008724</name>
</gene>
<dbReference type="PANTHER" id="PTHR14207:SF0">
    <property type="entry name" value="3-BETA-HYDROXYSTEROID-DELTA(8),DELTA(7)-ISOMERASE"/>
    <property type="match status" value="1"/>
</dbReference>
<evidence type="ECO:0000313" key="3">
    <source>
        <dbReference type="Proteomes" id="UP001174677"/>
    </source>
</evidence>
<dbReference type="PANTHER" id="PTHR14207">
    <property type="entry name" value="STEROL ISOMERASE"/>
    <property type="match status" value="1"/>
</dbReference>